<dbReference type="PANTHER" id="PTHR23308">
    <property type="entry name" value="NUCLEAR INHIBITOR OF PROTEIN PHOSPHATASE-1"/>
    <property type="match status" value="1"/>
</dbReference>
<name>A0ABT8EAD6_9BACL</name>
<evidence type="ECO:0000256" key="4">
    <source>
        <dbReference type="PROSITE-ProRule" id="PRU01091"/>
    </source>
</evidence>
<gene>
    <name evidence="7" type="ORF">QYF49_18030</name>
</gene>
<dbReference type="InterPro" id="IPR016032">
    <property type="entry name" value="Sig_transdc_resp-reg_C-effctor"/>
</dbReference>
<dbReference type="CDD" id="cd00060">
    <property type="entry name" value="FHA"/>
    <property type="match status" value="1"/>
</dbReference>
<dbReference type="InterPro" id="IPR001867">
    <property type="entry name" value="OmpR/PhoB-type_DNA-bd"/>
</dbReference>
<reference evidence="7" key="1">
    <citation type="submission" date="2023-06" db="EMBL/GenBank/DDBJ databases">
        <title>Draft Genome Sequences of Representative Paenibacillus Polymyxa, Bacillus cereus, Fictibacillus sp., and Brevibacillus agri Strains Isolated from Amazonian Dark Earth.</title>
        <authorList>
            <person name="Pellegrinetti T.A."/>
            <person name="Cunha I.C.M."/>
            <person name="Chaves M.G."/>
            <person name="Freitas A.S."/>
            <person name="Silva A.V.R."/>
            <person name="Tsai S.M."/>
            <person name="Mendes L.W."/>
        </authorList>
    </citation>
    <scope>NUCLEOTIDE SEQUENCE</scope>
    <source>
        <strain evidence="7">CENA-BCM004</strain>
    </source>
</reference>
<evidence type="ECO:0000256" key="1">
    <source>
        <dbReference type="ARBA" id="ARBA00023015"/>
    </source>
</evidence>
<comment type="caution">
    <text evidence="7">The sequence shown here is derived from an EMBL/GenBank/DDBJ whole genome shotgun (WGS) entry which is preliminary data.</text>
</comment>
<dbReference type="SUPFAM" id="SSF46894">
    <property type="entry name" value="C-terminal effector domain of the bipartite response regulators"/>
    <property type="match status" value="1"/>
</dbReference>
<dbReference type="SUPFAM" id="SSF49879">
    <property type="entry name" value="SMAD/FHA domain"/>
    <property type="match status" value="1"/>
</dbReference>
<dbReference type="InterPro" id="IPR000253">
    <property type="entry name" value="FHA_dom"/>
</dbReference>
<feature type="DNA-binding region" description="OmpR/PhoB-type" evidence="4">
    <location>
        <begin position="121"/>
        <end position="225"/>
    </location>
</feature>
<evidence type="ECO:0000256" key="3">
    <source>
        <dbReference type="ARBA" id="ARBA00023163"/>
    </source>
</evidence>
<dbReference type="SMART" id="SM00240">
    <property type="entry name" value="FHA"/>
    <property type="match status" value="1"/>
</dbReference>
<dbReference type="Gene3D" id="1.10.10.10">
    <property type="entry name" value="Winged helix-like DNA-binding domain superfamily/Winged helix DNA-binding domain"/>
    <property type="match status" value="1"/>
</dbReference>
<organism evidence="7 8">
    <name type="scientific">Fictibacillus terranigra</name>
    <dbReference type="NCBI Taxonomy" id="3058424"/>
    <lineage>
        <taxon>Bacteria</taxon>
        <taxon>Bacillati</taxon>
        <taxon>Bacillota</taxon>
        <taxon>Bacilli</taxon>
        <taxon>Bacillales</taxon>
        <taxon>Fictibacillaceae</taxon>
        <taxon>Fictibacillus</taxon>
    </lineage>
</organism>
<dbReference type="EMBL" id="JAUHLN010000004">
    <property type="protein sequence ID" value="MDN4074878.1"/>
    <property type="molecule type" value="Genomic_DNA"/>
</dbReference>
<dbReference type="InterPro" id="IPR036388">
    <property type="entry name" value="WH-like_DNA-bd_sf"/>
</dbReference>
<dbReference type="PROSITE" id="PS50006">
    <property type="entry name" value="FHA_DOMAIN"/>
    <property type="match status" value="1"/>
</dbReference>
<evidence type="ECO:0000259" key="6">
    <source>
        <dbReference type="PROSITE" id="PS51755"/>
    </source>
</evidence>
<evidence type="ECO:0000256" key="2">
    <source>
        <dbReference type="ARBA" id="ARBA00023125"/>
    </source>
</evidence>
<feature type="domain" description="FHA" evidence="5">
    <location>
        <begin position="28"/>
        <end position="80"/>
    </location>
</feature>
<keyword evidence="1" id="KW-0805">Transcription regulation</keyword>
<dbReference type="PROSITE" id="PS51755">
    <property type="entry name" value="OMPR_PHOB"/>
    <property type="match status" value="1"/>
</dbReference>
<sequence>MDVLEKFHLLIERGQPYDNEFVPLKRKIFIGRIGSEPAPGIAFHIPLVSRRHCVIDCDKPSPMLIDLGSKHGTWLNGIRLLPQKEYALHNGDQITLVNGMISMKYMTMNSQETMDWDPVKPIALPAEDFIEIHELLQKVRVREKDIHFSHKEFQCFKLLYSSLGQFVSKEEVKRHAWSERDLLFDGRVPDVGSDELNSLIYRVRKKLSPYLHIESVLRKGFVMAVSQGSPAEK</sequence>
<dbReference type="InterPro" id="IPR050923">
    <property type="entry name" value="Cell_Proc_Reg/RNA_Proc"/>
</dbReference>
<accession>A0ABT8EAD6</accession>
<protein>
    <submittedName>
        <fullName evidence="7">FHA domain-containing protein</fullName>
    </submittedName>
</protein>
<keyword evidence="3" id="KW-0804">Transcription</keyword>
<evidence type="ECO:0000259" key="5">
    <source>
        <dbReference type="PROSITE" id="PS50006"/>
    </source>
</evidence>
<dbReference type="Proteomes" id="UP001168694">
    <property type="component" value="Unassembled WGS sequence"/>
</dbReference>
<dbReference type="CDD" id="cd00383">
    <property type="entry name" value="trans_reg_C"/>
    <property type="match status" value="1"/>
</dbReference>
<dbReference type="Pfam" id="PF00498">
    <property type="entry name" value="FHA"/>
    <property type="match status" value="1"/>
</dbReference>
<dbReference type="SMART" id="SM00862">
    <property type="entry name" value="Trans_reg_C"/>
    <property type="match status" value="1"/>
</dbReference>
<evidence type="ECO:0000313" key="8">
    <source>
        <dbReference type="Proteomes" id="UP001168694"/>
    </source>
</evidence>
<dbReference type="InterPro" id="IPR008984">
    <property type="entry name" value="SMAD_FHA_dom_sf"/>
</dbReference>
<feature type="domain" description="OmpR/PhoB-type" evidence="6">
    <location>
        <begin position="121"/>
        <end position="225"/>
    </location>
</feature>
<dbReference type="RefSeq" id="WP_290401005.1">
    <property type="nucleotide sequence ID" value="NZ_JAUHLN010000004.1"/>
</dbReference>
<proteinExistence type="predicted"/>
<keyword evidence="8" id="KW-1185">Reference proteome</keyword>
<keyword evidence="2 4" id="KW-0238">DNA-binding</keyword>
<dbReference type="Pfam" id="PF00486">
    <property type="entry name" value="Trans_reg_C"/>
    <property type="match status" value="1"/>
</dbReference>
<evidence type="ECO:0000313" key="7">
    <source>
        <dbReference type="EMBL" id="MDN4074878.1"/>
    </source>
</evidence>
<dbReference type="Gene3D" id="2.60.200.20">
    <property type="match status" value="1"/>
</dbReference>